<organism evidence="1 2">
    <name type="scientific">Sphingomonas suaedae</name>
    <dbReference type="NCBI Taxonomy" id="2599297"/>
    <lineage>
        <taxon>Bacteria</taxon>
        <taxon>Pseudomonadati</taxon>
        <taxon>Pseudomonadota</taxon>
        <taxon>Alphaproteobacteria</taxon>
        <taxon>Sphingomonadales</taxon>
        <taxon>Sphingomonadaceae</taxon>
        <taxon>Sphingomonas</taxon>
    </lineage>
</organism>
<accession>A0A518RGX7</accession>
<dbReference type="RefSeq" id="WP_145847498.1">
    <property type="nucleotide sequence ID" value="NZ_CP042239.1"/>
</dbReference>
<sequence length="185" mass="20474">MIAPSSARQALRRQTASDHDRVDQAYSTFDLRSRAGYRAFLRAQADPFLAVEAAIDRFDPAAILPDWPTRRRADLLREDLSDLGEPEPDPALLEIGAAERALGAIYVLEGSRLGGAMLARSVPPDLPGRFIRSTPAPQRWRTLIGLLDEHLVTPMQRDAAVDAAKEVFALFANSAERQKRTNDVE</sequence>
<dbReference type="EMBL" id="CP042239">
    <property type="protein sequence ID" value="QDX26659.1"/>
    <property type="molecule type" value="Genomic_DNA"/>
</dbReference>
<gene>
    <name evidence="1" type="ORF">FPZ54_11935</name>
</gene>
<dbReference type="AlphaFoldDB" id="A0A518RGX7"/>
<dbReference type="KEGG" id="ssua:FPZ54_11935"/>
<protein>
    <submittedName>
        <fullName evidence="1">Biliverdin-producing heme oxygenase</fullName>
    </submittedName>
</protein>
<dbReference type="CDD" id="cd19166">
    <property type="entry name" value="HemeO-bac"/>
    <property type="match status" value="1"/>
</dbReference>
<dbReference type="SUPFAM" id="SSF48613">
    <property type="entry name" value="Heme oxygenase-like"/>
    <property type="match status" value="1"/>
</dbReference>
<keyword evidence="2" id="KW-1185">Reference proteome</keyword>
<dbReference type="Gene3D" id="1.20.910.10">
    <property type="entry name" value="Heme oxygenase-like"/>
    <property type="match status" value="1"/>
</dbReference>
<proteinExistence type="predicted"/>
<dbReference type="OrthoDB" id="9149607at2"/>
<evidence type="ECO:0000313" key="2">
    <source>
        <dbReference type="Proteomes" id="UP000318055"/>
    </source>
</evidence>
<reference evidence="1 2" key="1">
    <citation type="submission" date="2019-07" db="EMBL/GenBank/DDBJ databases">
        <title>Sphingomonas alkalisoli sp. nov., isolated from rhizosphere soil of Suaedae salsa.</title>
        <authorList>
            <person name="Zhang H."/>
            <person name="Xu L."/>
            <person name="Zhang J.-X."/>
            <person name="Sun J.-Q."/>
        </authorList>
    </citation>
    <scope>NUCLEOTIDE SEQUENCE [LARGE SCALE GENOMIC DNA]</scope>
    <source>
        <strain evidence="1 2">XS-10</strain>
    </source>
</reference>
<dbReference type="InterPro" id="IPR016084">
    <property type="entry name" value="Haem_Oase-like_multi-hlx"/>
</dbReference>
<evidence type="ECO:0000313" key="1">
    <source>
        <dbReference type="EMBL" id="QDX26659.1"/>
    </source>
</evidence>
<name>A0A518RGX7_9SPHN</name>
<dbReference type="Proteomes" id="UP000318055">
    <property type="component" value="Chromosome"/>
</dbReference>